<reference evidence="1" key="2">
    <citation type="submission" date="2025-09" db="UniProtKB">
        <authorList>
            <consortium name="Ensembl"/>
        </authorList>
    </citation>
    <scope>IDENTIFICATION</scope>
</reference>
<dbReference type="AlphaFoldDB" id="A0A8C8E7C2"/>
<proteinExistence type="predicted"/>
<reference evidence="1" key="1">
    <citation type="submission" date="2025-08" db="UniProtKB">
        <authorList>
            <consortium name="Ensembl"/>
        </authorList>
    </citation>
    <scope>IDENTIFICATION</scope>
</reference>
<keyword evidence="2" id="KW-1185">Reference proteome</keyword>
<evidence type="ECO:0000313" key="1">
    <source>
        <dbReference type="Ensembl" id="ENSOSUP00000005338.1"/>
    </source>
</evidence>
<organism evidence="1 2">
    <name type="scientific">Otus sunia</name>
    <name type="common">Oriental scops-owl</name>
    <dbReference type="NCBI Taxonomy" id="257818"/>
    <lineage>
        <taxon>Eukaryota</taxon>
        <taxon>Metazoa</taxon>
        <taxon>Chordata</taxon>
        <taxon>Craniata</taxon>
        <taxon>Vertebrata</taxon>
        <taxon>Euteleostomi</taxon>
        <taxon>Archelosauria</taxon>
        <taxon>Archosauria</taxon>
        <taxon>Dinosauria</taxon>
        <taxon>Saurischia</taxon>
        <taxon>Theropoda</taxon>
        <taxon>Coelurosauria</taxon>
        <taxon>Aves</taxon>
        <taxon>Neognathae</taxon>
        <taxon>Neoaves</taxon>
        <taxon>Telluraves</taxon>
        <taxon>Strigiformes</taxon>
        <taxon>Strigidae</taxon>
        <taxon>Otus</taxon>
    </lineage>
</organism>
<name>A0A8C8E7C2_9STRI</name>
<dbReference type="Ensembl" id="ENSOSUT00000005531.1">
    <property type="protein sequence ID" value="ENSOSUP00000005338.1"/>
    <property type="gene ID" value="ENSOSUG00000003980.1"/>
</dbReference>
<accession>A0A8C8E7C2</accession>
<dbReference type="Proteomes" id="UP000694552">
    <property type="component" value="Unplaced"/>
</dbReference>
<protein>
    <submittedName>
        <fullName evidence="1">Uncharacterized protein</fullName>
    </submittedName>
</protein>
<evidence type="ECO:0000313" key="2">
    <source>
        <dbReference type="Proteomes" id="UP000694552"/>
    </source>
</evidence>
<sequence length="193" mass="21302">MKSTENKSTSSCPGSHRDMQTVCCKPAAANAAQKDRKPCWEPRAVLGYWDGYPPFQTFPALSGGRLKIYSLLLPPEPHAAGLSELTALTAVLALRWLPSANGFSQVRVGGHGHVSRTSHPGTVLEAFDLSTPLIHIQPHQYFLSSLSFNKFRPTQSTSLEVDATTIFNANCSKLQQCYLLLTNPPKIWFFFHS</sequence>